<sequence length="141" mass="15817">MTIGILSKDGQTSCVQMVQKVVIVGSITSVNTNHLWYYSGCSHSKFKVEKQFNRYELEMGLVMFSTRRFMHVWEACLPSYKLSAEHHTPTHPFSAFDPSIPSIHKPFGSRIRSLGANGSGRTSLSCFYPPPFRLESSLAPS</sequence>
<comment type="caution">
    <text evidence="1">The sequence shown here is derived from an EMBL/GenBank/DDBJ whole genome shotgun (WGS) entry which is preliminary data.</text>
</comment>
<keyword evidence="2" id="KW-1185">Reference proteome</keyword>
<evidence type="ECO:0000313" key="1">
    <source>
        <dbReference type="EMBL" id="KAF5767623.1"/>
    </source>
</evidence>
<dbReference type="Gramene" id="mRNA:HanXRQr2_Chr14g0626541">
    <property type="protein sequence ID" value="mRNA:HanXRQr2_Chr14g0626541"/>
    <property type="gene ID" value="HanXRQr2_Chr14g0626541"/>
</dbReference>
<name>A0A9K3H690_HELAN</name>
<dbReference type="Proteomes" id="UP000215914">
    <property type="component" value="Unassembled WGS sequence"/>
</dbReference>
<accession>A0A9K3H690</accession>
<reference evidence="1" key="1">
    <citation type="journal article" date="2017" name="Nature">
        <title>The sunflower genome provides insights into oil metabolism, flowering and Asterid evolution.</title>
        <authorList>
            <person name="Badouin H."/>
            <person name="Gouzy J."/>
            <person name="Grassa C.J."/>
            <person name="Murat F."/>
            <person name="Staton S.E."/>
            <person name="Cottret L."/>
            <person name="Lelandais-Briere C."/>
            <person name="Owens G.L."/>
            <person name="Carrere S."/>
            <person name="Mayjonade B."/>
            <person name="Legrand L."/>
            <person name="Gill N."/>
            <person name="Kane N.C."/>
            <person name="Bowers J.E."/>
            <person name="Hubner S."/>
            <person name="Bellec A."/>
            <person name="Berard A."/>
            <person name="Berges H."/>
            <person name="Blanchet N."/>
            <person name="Boniface M.C."/>
            <person name="Brunel D."/>
            <person name="Catrice O."/>
            <person name="Chaidir N."/>
            <person name="Claudel C."/>
            <person name="Donnadieu C."/>
            <person name="Faraut T."/>
            <person name="Fievet G."/>
            <person name="Helmstetter N."/>
            <person name="King M."/>
            <person name="Knapp S.J."/>
            <person name="Lai Z."/>
            <person name="Le Paslier M.C."/>
            <person name="Lippi Y."/>
            <person name="Lorenzon L."/>
            <person name="Mandel J.R."/>
            <person name="Marage G."/>
            <person name="Marchand G."/>
            <person name="Marquand E."/>
            <person name="Bret-Mestries E."/>
            <person name="Morien E."/>
            <person name="Nambeesan S."/>
            <person name="Nguyen T."/>
            <person name="Pegot-Espagnet P."/>
            <person name="Pouilly N."/>
            <person name="Raftis F."/>
            <person name="Sallet E."/>
            <person name="Schiex T."/>
            <person name="Thomas J."/>
            <person name="Vandecasteele C."/>
            <person name="Vares D."/>
            <person name="Vear F."/>
            <person name="Vautrin S."/>
            <person name="Crespi M."/>
            <person name="Mangin B."/>
            <person name="Burke J.M."/>
            <person name="Salse J."/>
            <person name="Munos S."/>
            <person name="Vincourt P."/>
            <person name="Rieseberg L.H."/>
            <person name="Langlade N.B."/>
        </authorList>
    </citation>
    <scope>NUCLEOTIDE SEQUENCE</scope>
    <source>
        <tissue evidence="1">Leaves</tissue>
    </source>
</reference>
<reference evidence="1" key="2">
    <citation type="submission" date="2020-06" db="EMBL/GenBank/DDBJ databases">
        <title>Helianthus annuus Genome sequencing and assembly Release 2.</title>
        <authorList>
            <person name="Gouzy J."/>
            <person name="Langlade N."/>
            <person name="Munos S."/>
        </authorList>
    </citation>
    <scope>NUCLEOTIDE SEQUENCE</scope>
    <source>
        <tissue evidence="1">Leaves</tissue>
    </source>
</reference>
<protein>
    <submittedName>
        <fullName evidence="1">Uncharacterized protein</fullName>
    </submittedName>
</protein>
<organism evidence="1 2">
    <name type="scientific">Helianthus annuus</name>
    <name type="common">Common sunflower</name>
    <dbReference type="NCBI Taxonomy" id="4232"/>
    <lineage>
        <taxon>Eukaryota</taxon>
        <taxon>Viridiplantae</taxon>
        <taxon>Streptophyta</taxon>
        <taxon>Embryophyta</taxon>
        <taxon>Tracheophyta</taxon>
        <taxon>Spermatophyta</taxon>
        <taxon>Magnoliopsida</taxon>
        <taxon>eudicotyledons</taxon>
        <taxon>Gunneridae</taxon>
        <taxon>Pentapetalae</taxon>
        <taxon>asterids</taxon>
        <taxon>campanulids</taxon>
        <taxon>Asterales</taxon>
        <taxon>Asteraceae</taxon>
        <taxon>Asteroideae</taxon>
        <taxon>Heliantheae alliance</taxon>
        <taxon>Heliantheae</taxon>
        <taxon>Helianthus</taxon>
    </lineage>
</organism>
<proteinExistence type="predicted"/>
<gene>
    <name evidence="1" type="ORF">HanXRQr2_Chr14g0626541</name>
</gene>
<evidence type="ECO:0000313" key="2">
    <source>
        <dbReference type="Proteomes" id="UP000215914"/>
    </source>
</evidence>
<dbReference type="AlphaFoldDB" id="A0A9K3H690"/>
<dbReference type="EMBL" id="MNCJ02000329">
    <property type="protein sequence ID" value="KAF5767623.1"/>
    <property type="molecule type" value="Genomic_DNA"/>
</dbReference>